<name>A0A7W7NXJ8_9SPHN</name>
<keyword evidence="2" id="KW-1185">Reference proteome</keyword>
<dbReference type="AlphaFoldDB" id="A0A7W7NXJ8"/>
<dbReference type="EMBL" id="JACHLR010000030">
    <property type="protein sequence ID" value="MBB4860753.1"/>
    <property type="molecule type" value="Genomic_DNA"/>
</dbReference>
<evidence type="ECO:0000313" key="1">
    <source>
        <dbReference type="EMBL" id="MBB4860753.1"/>
    </source>
</evidence>
<reference evidence="1 2" key="1">
    <citation type="submission" date="2020-08" db="EMBL/GenBank/DDBJ databases">
        <title>Functional genomics of gut bacteria from endangered species of beetles.</title>
        <authorList>
            <person name="Carlos-Shanley C."/>
        </authorList>
    </citation>
    <scope>NUCLEOTIDE SEQUENCE [LARGE SCALE GENOMIC DNA]</scope>
    <source>
        <strain evidence="1 2">S00245</strain>
    </source>
</reference>
<organism evidence="1 2">
    <name type="scientific">Novosphingobium chloroacetimidivorans</name>
    <dbReference type="NCBI Taxonomy" id="1428314"/>
    <lineage>
        <taxon>Bacteria</taxon>
        <taxon>Pseudomonadati</taxon>
        <taxon>Pseudomonadota</taxon>
        <taxon>Alphaproteobacteria</taxon>
        <taxon>Sphingomonadales</taxon>
        <taxon>Sphingomonadaceae</taxon>
        <taxon>Novosphingobium</taxon>
    </lineage>
</organism>
<dbReference type="Proteomes" id="UP000555448">
    <property type="component" value="Unassembled WGS sequence"/>
</dbReference>
<gene>
    <name evidence="1" type="ORF">HNO88_004098</name>
</gene>
<protein>
    <submittedName>
        <fullName evidence="1">Uncharacterized protein</fullName>
    </submittedName>
</protein>
<comment type="caution">
    <text evidence="1">The sequence shown here is derived from an EMBL/GenBank/DDBJ whole genome shotgun (WGS) entry which is preliminary data.</text>
</comment>
<sequence length="45" mass="4922">MEYTALAHRRGRDHGRGTSVNRFVAGIADARCKIGTAPDAHSELR</sequence>
<proteinExistence type="predicted"/>
<accession>A0A7W7NXJ8</accession>
<evidence type="ECO:0000313" key="2">
    <source>
        <dbReference type="Proteomes" id="UP000555448"/>
    </source>
</evidence>